<feature type="domain" description="MATH" evidence="4">
    <location>
        <begin position="28"/>
        <end position="157"/>
    </location>
</feature>
<evidence type="ECO:0000259" key="4">
    <source>
        <dbReference type="PROSITE" id="PS50144"/>
    </source>
</evidence>
<evidence type="ECO:0000313" key="5">
    <source>
        <dbReference type="EMBL" id="RZC85083.1"/>
    </source>
</evidence>
<dbReference type="Gramene" id="RZC85083">
    <property type="protein sequence ID" value="RZC85083"/>
    <property type="gene ID" value="C5167_047870"/>
</dbReference>
<dbReference type="InterPro" id="IPR002083">
    <property type="entry name" value="MATH/TRAF_dom"/>
</dbReference>
<dbReference type="SMART" id="SM00225">
    <property type="entry name" value="BTB"/>
    <property type="match status" value="1"/>
</dbReference>
<dbReference type="InterPro" id="IPR000210">
    <property type="entry name" value="BTB/POZ_dom"/>
</dbReference>
<dbReference type="SUPFAM" id="SSF54695">
    <property type="entry name" value="POZ domain"/>
    <property type="match status" value="1"/>
</dbReference>
<evidence type="ECO:0000256" key="2">
    <source>
        <dbReference type="ARBA" id="ARBA00010846"/>
    </source>
</evidence>
<dbReference type="SMART" id="SM00061">
    <property type="entry name" value="MATH"/>
    <property type="match status" value="1"/>
</dbReference>
<dbReference type="AlphaFoldDB" id="A0A4Y7LHW5"/>
<dbReference type="CDD" id="cd18280">
    <property type="entry name" value="BTB_POZ_BPM_plant"/>
    <property type="match status" value="1"/>
</dbReference>
<dbReference type="InterPro" id="IPR011333">
    <property type="entry name" value="SKP1/BTB/POZ_sf"/>
</dbReference>
<dbReference type="GO" id="GO:0016567">
    <property type="term" value="P:protein ubiquitination"/>
    <property type="evidence" value="ECO:0007669"/>
    <property type="project" value="InterPro"/>
</dbReference>
<evidence type="ECO:0000259" key="3">
    <source>
        <dbReference type="PROSITE" id="PS50097"/>
    </source>
</evidence>
<dbReference type="STRING" id="3469.A0A4Y7LHW5"/>
<dbReference type="PANTHER" id="PTHR26379:SF293">
    <property type="entry name" value="BTB_POZ AND MATH DOMAIN-CONTAINING PROTEIN 3"/>
    <property type="match status" value="1"/>
</dbReference>
<evidence type="ECO:0000313" key="6">
    <source>
        <dbReference type="Proteomes" id="UP000316621"/>
    </source>
</evidence>
<dbReference type="PROSITE" id="PS50144">
    <property type="entry name" value="MATH"/>
    <property type="match status" value="1"/>
</dbReference>
<comment type="pathway">
    <text evidence="1">Protein modification; protein ubiquitination.</text>
</comment>
<dbReference type="InterPro" id="IPR008974">
    <property type="entry name" value="TRAF-like"/>
</dbReference>
<dbReference type="CDD" id="cd00121">
    <property type="entry name" value="MATH"/>
    <property type="match status" value="1"/>
</dbReference>
<dbReference type="Pfam" id="PF22486">
    <property type="entry name" value="MATH_2"/>
    <property type="match status" value="1"/>
</dbReference>
<reference evidence="5 6" key="1">
    <citation type="journal article" date="2018" name="Science">
        <title>The opium poppy genome and morphinan production.</title>
        <authorList>
            <person name="Guo L."/>
            <person name="Winzer T."/>
            <person name="Yang X."/>
            <person name="Li Y."/>
            <person name="Ning Z."/>
            <person name="He Z."/>
            <person name="Teodor R."/>
            <person name="Lu Y."/>
            <person name="Bowser T.A."/>
            <person name="Graham I.A."/>
            <person name="Ye K."/>
        </authorList>
    </citation>
    <scope>NUCLEOTIDE SEQUENCE [LARGE SCALE GENOMIC DNA]</scope>
    <source>
        <strain evidence="6">cv. HN1</strain>
        <tissue evidence="5">Leaves</tissue>
    </source>
</reference>
<dbReference type="OrthoDB" id="6359816at2759"/>
<keyword evidence="6" id="KW-1185">Reference proteome</keyword>
<dbReference type="Pfam" id="PF24570">
    <property type="entry name" value="BACK_BPM_SPOP"/>
    <property type="match status" value="1"/>
</dbReference>
<comment type="similarity">
    <text evidence="2">Belongs to the Tdpoz family.</text>
</comment>
<proteinExistence type="inferred from homology"/>
<gene>
    <name evidence="5" type="ORF">C5167_047870</name>
</gene>
<organism evidence="5 6">
    <name type="scientific">Papaver somniferum</name>
    <name type="common">Opium poppy</name>
    <dbReference type="NCBI Taxonomy" id="3469"/>
    <lineage>
        <taxon>Eukaryota</taxon>
        <taxon>Viridiplantae</taxon>
        <taxon>Streptophyta</taxon>
        <taxon>Embryophyta</taxon>
        <taxon>Tracheophyta</taxon>
        <taxon>Spermatophyta</taxon>
        <taxon>Magnoliopsida</taxon>
        <taxon>Ranunculales</taxon>
        <taxon>Papaveraceae</taxon>
        <taxon>Papaveroideae</taxon>
        <taxon>Papaver</taxon>
    </lineage>
</organism>
<dbReference type="InterPro" id="IPR045005">
    <property type="entry name" value="BPM1-6"/>
</dbReference>
<accession>A0A4Y7LHW5</accession>
<dbReference type="Proteomes" id="UP000316621">
    <property type="component" value="Chromosome 11"/>
</dbReference>
<dbReference type="Gene3D" id="1.25.40.420">
    <property type="match status" value="1"/>
</dbReference>
<evidence type="ECO:0008006" key="7">
    <source>
        <dbReference type="Google" id="ProtNLM"/>
    </source>
</evidence>
<dbReference type="Gene3D" id="3.30.710.10">
    <property type="entry name" value="Potassium Channel Kv1.1, Chain A"/>
    <property type="match status" value="1"/>
</dbReference>
<dbReference type="InterPro" id="IPR056423">
    <property type="entry name" value="BACK_BPM_SPOP"/>
</dbReference>
<dbReference type="PROSITE" id="PS50097">
    <property type="entry name" value="BTB"/>
    <property type="match status" value="1"/>
</dbReference>
<evidence type="ECO:0000256" key="1">
    <source>
        <dbReference type="ARBA" id="ARBA00004906"/>
    </source>
</evidence>
<dbReference type="EMBL" id="CM010725">
    <property type="protein sequence ID" value="RZC85083.1"/>
    <property type="molecule type" value="Genomic_DNA"/>
</dbReference>
<name>A0A4Y7LHW5_PAPSO</name>
<dbReference type="Gene3D" id="2.60.210.10">
    <property type="entry name" value="Apoptosis, Tumor Necrosis Factor Receptor Associated Protein 2, Chain A"/>
    <property type="match status" value="1"/>
</dbReference>
<sequence length="383" mass="42761">MAPKWPIFSKSKANDKVLSSESIYETMNGSHVYKIKGFSLAKGIGVGKSMTSRRFTVCGHDWVIQFYPDGDTQDSQEYISLYLKIVSPGEVRATFEFKLLDQSEKGKYGVHRISTVKSPTTFTTQGVAAGYAKYMKRSELESSSYLKDDCLSIHCTVGVVKTRDRIFQTIDETVQTRAEEDKDYVISVPPSDMIQNLKGLLESEIGCDVTFQVSNEFFKAHKSILAARSPVFRAQFFGLVGNPGVETVAIEEFEPFAFKAMLLFLYSDELPEPYELSVSKSPCTSTSILQHLLVAADRFDLPRLRLMCEAKLCKEIKASTAATTLAIAERHQCLKLKTICLKFAAKPENLGGVMKSDGYAYLEKWYPSLLTDLLKTGAVVDKI</sequence>
<dbReference type="PANTHER" id="PTHR26379">
    <property type="entry name" value="BTB/POZ AND MATH DOMAIN-CONTAINING PROTEIN 1"/>
    <property type="match status" value="1"/>
</dbReference>
<dbReference type="Pfam" id="PF00651">
    <property type="entry name" value="BTB"/>
    <property type="match status" value="1"/>
</dbReference>
<feature type="domain" description="BTB" evidence="3">
    <location>
        <begin position="207"/>
        <end position="274"/>
    </location>
</feature>
<protein>
    <recommendedName>
        <fullName evidence="7">BTB domain-containing protein</fullName>
    </recommendedName>
</protein>
<dbReference type="SUPFAM" id="SSF49599">
    <property type="entry name" value="TRAF domain-like"/>
    <property type="match status" value="1"/>
</dbReference>